<reference evidence="3" key="1">
    <citation type="submission" date="2017-02" db="EMBL/GenBank/DDBJ databases">
        <authorList>
            <person name="Varghese N."/>
            <person name="Submissions S."/>
        </authorList>
    </citation>
    <scope>NUCLEOTIDE SEQUENCE [LARGE SCALE GENOMIC DNA]</scope>
    <source>
        <strain evidence="3">DSM 19608</strain>
    </source>
</reference>
<dbReference type="Proteomes" id="UP000190834">
    <property type="component" value="Unassembled WGS sequence"/>
</dbReference>
<keyword evidence="3" id="KW-1185">Reference proteome</keyword>
<dbReference type="GeneID" id="70583063"/>
<dbReference type="EMBL" id="FUXB01000004">
    <property type="protein sequence ID" value="SJZ66120.1"/>
    <property type="molecule type" value="Genomic_DNA"/>
</dbReference>
<name>A0A1T4MGA0_VIBCI</name>
<gene>
    <name evidence="2" type="ORF">SAMN02745782_00975</name>
</gene>
<protein>
    <recommendedName>
        <fullName evidence="4">DUF2919 domain-containing protein</fullName>
    </recommendedName>
</protein>
<dbReference type="AlphaFoldDB" id="A0A1T4MGA0"/>
<feature type="transmembrane region" description="Helical" evidence="1">
    <location>
        <begin position="57"/>
        <end position="76"/>
    </location>
</feature>
<keyword evidence="1" id="KW-1133">Transmembrane helix</keyword>
<dbReference type="InterPro" id="IPR021318">
    <property type="entry name" value="DUF2919"/>
</dbReference>
<proteinExistence type="predicted"/>
<organism evidence="2 3">
    <name type="scientific">Vibrio cincinnatiensis DSM 19608</name>
    <dbReference type="NCBI Taxonomy" id="1123491"/>
    <lineage>
        <taxon>Bacteria</taxon>
        <taxon>Pseudomonadati</taxon>
        <taxon>Pseudomonadota</taxon>
        <taxon>Gammaproteobacteria</taxon>
        <taxon>Vibrionales</taxon>
        <taxon>Vibrionaceae</taxon>
        <taxon>Vibrio</taxon>
    </lineage>
</organism>
<keyword evidence="1" id="KW-0472">Membrane</keyword>
<dbReference type="STRING" id="1123491.SAMN02745782_00975"/>
<dbReference type="OrthoDB" id="6314776at2"/>
<dbReference type="Pfam" id="PF11143">
    <property type="entry name" value="DUF2919"/>
    <property type="match status" value="1"/>
</dbReference>
<feature type="transmembrane region" description="Helical" evidence="1">
    <location>
        <begin position="12"/>
        <end position="37"/>
    </location>
</feature>
<feature type="transmembrane region" description="Helical" evidence="1">
    <location>
        <begin position="117"/>
        <end position="137"/>
    </location>
</feature>
<evidence type="ECO:0000313" key="2">
    <source>
        <dbReference type="EMBL" id="SJZ66120.1"/>
    </source>
</evidence>
<dbReference type="RefSeq" id="WP_078925357.1">
    <property type="nucleotide sequence ID" value="NZ_FUXB01000004.1"/>
</dbReference>
<keyword evidence="1" id="KW-0812">Transmembrane</keyword>
<feature type="transmembrane region" description="Helical" evidence="1">
    <location>
        <begin position="83"/>
        <end position="105"/>
    </location>
</feature>
<evidence type="ECO:0008006" key="4">
    <source>
        <dbReference type="Google" id="ProtNLM"/>
    </source>
</evidence>
<evidence type="ECO:0000313" key="3">
    <source>
        <dbReference type="Proteomes" id="UP000190834"/>
    </source>
</evidence>
<evidence type="ECO:0000256" key="1">
    <source>
        <dbReference type="SAM" id="Phobius"/>
    </source>
</evidence>
<sequence length="166" mass="19637">MRYSFEHYDSHGYLKASLWLWLGWLFLARAWVVFVVAGVSRENGPTILRFIYPDTQMLYLGLVAGIPSLFLMWLIHLRHIKRWYVWIWVGWGRTLTLLTLAVQWLQTLYHVYLQHGAFQWANALTLLILLWFFLYLARSQRVKDCFDSFSSSAHLSQEAGRVAKKP</sequence>
<accession>A0A1T4MGA0</accession>